<sequence length="173" mass="19707">MKLNSNIKLVGLLSFLFFTLSFATCKYSTKDTAPIPPEVKTFRVNYLENKARYVNPQLTPQITEKLKQKIIGQTRLRQTNNDDAHYDISGYLSDYSVTTTGISGQNANTNRLNVTFHLIFKDNLDHTKDQETDVTSNYDFSAQLTLPQAESQLGDQIVKNITDAIFNKIFSNW</sequence>
<dbReference type="EMBL" id="VYQF01000003">
    <property type="protein sequence ID" value="KAA9038503.1"/>
    <property type="molecule type" value="Genomic_DNA"/>
</dbReference>
<evidence type="ECO:0008006" key="4">
    <source>
        <dbReference type="Google" id="ProtNLM"/>
    </source>
</evidence>
<dbReference type="InterPro" id="IPR007485">
    <property type="entry name" value="LPS_assembly_LptE"/>
</dbReference>
<keyword evidence="3" id="KW-1185">Reference proteome</keyword>
<feature type="chain" id="PRO_5023803427" description="Lipopolysaccharide-assembly" evidence="1">
    <location>
        <begin position="24"/>
        <end position="173"/>
    </location>
</feature>
<comment type="caution">
    <text evidence="2">The sequence shown here is derived from an EMBL/GenBank/DDBJ whole genome shotgun (WGS) entry which is preliminary data.</text>
</comment>
<dbReference type="RefSeq" id="WP_150415222.1">
    <property type="nucleotide sequence ID" value="NZ_VYQF01000003.1"/>
</dbReference>
<dbReference type="GO" id="GO:0019867">
    <property type="term" value="C:outer membrane"/>
    <property type="evidence" value="ECO:0007669"/>
    <property type="project" value="InterPro"/>
</dbReference>
<reference evidence="2 3" key="1">
    <citation type="submission" date="2019-09" db="EMBL/GenBank/DDBJ databases">
        <title>Draft genome sequence of Ginsengibacter sp. BR5-29.</title>
        <authorList>
            <person name="Im W.-T."/>
        </authorList>
    </citation>
    <scope>NUCLEOTIDE SEQUENCE [LARGE SCALE GENOMIC DNA]</scope>
    <source>
        <strain evidence="2 3">BR5-29</strain>
    </source>
</reference>
<keyword evidence="1" id="KW-0732">Signal</keyword>
<dbReference type="AlphaFoldDB" id="A0A5J5IF34"/>
<dbReference type="Proteomes" id="UP000326903">
    <property type="component" value="Unassembled WGS sequence"/>
</dbReference>
<organism evidence="2 3">
    <name type="scientific">Ginsengibacter hankyongi</name>
    <dbReference type="NCBI Taxonomy" id="2607284"/>
    <lineage>
        <taxon>Bacteria</taxon>
        <taxon>Pseudomonadati</taxon>
        <taxon>Bacteroidota</taxon>
        <taxon>Chitinophagia</taxon>
        <taxon>Chitinophagales</taxon>
        <taxon>Chitinophagaceae</taxon>
        <taxon>Ginsengibacter</taxon>
    </lineage>
</organism>
<dbReference type="Pfam" id="PF04390">
    <property type="entry name" value="LptE"/>
    <property type="match status" value="1"/>
</dbReference>
<evidence type="ECO:0000256" key="1">
    <source>
        <dbReference type="SAM" id="SignalP"/>
    </source>
</evidence>
<name>A0A5J5IF34_9BACT</name>
<protein>
    <recommendedName>
        <fullName evidence="4">Lipopolysaccharide-assembly</fullName>
    </recommendedName>
</protein>
<proteinExistence type="predicted"/>
<dbReference type="GO" id="GO:0043165">
    <property type="term" value="P:Gram-negative-bacterium-type cell outer membrane assembly"/>
    <property type="evidence" value="ECO:0007669"/>
    <property type="project" value="InterPro"/>
</dbReference>
<gene>
    <name evidence="2" type="ORF">FW778_13145</name>
</gene>
<accession>A0A5J5IF34</accession>
<evidence type="ECO:0000313" key="2">
    <source>
        <dbReference type="EMBL" id="KAA9038503.1"/>
    </source>
</evidence>
<feature type="signal peptide" evidence="1">
    <location>
        <begin position="1"/>
        <end position="23"/>
    </location>
</feature>
<evidence type="ECO:0000313" key="3">
    <source>
        <dbReference type="Proteomes" id="UP000326903"/>
    </source>
</evidence>